<keyword evidence="2" id="KW-1185">Reference proteome</keyword>
<name>A7EWE2_SCLS1</name>
<dbReference type="EMBL" id="CH476634">
    <property type="protein sequence ID" value="EDN93784.1"/>
    <property type="molecule type" value="Genomic_DNA"/>
</dbReference>
<dbReference type="InParanoid" id="A7EWE2"/>
<gene>
    <name evidence="1" type="ORF">SS1G_09651</name>
</gene>
<organism evidence="1 2">
    <name type="scientific">Sclerotinia sclerotiorum (strain ATCC 18683 / 1980 / Ss-1)</name>
    <name type="common">White mold</name>
    <name type="synonym">Whetzelinia sclerotiorum</name>
    <dbReference type="NCBI Taxonomy" id="665079"/>
    <lineage>
        <taxon>Eukaryota</taxon>
        <taxon>Fungi</taxon>
        <taxon>Dikarya</taxon>
        <taxon>Ascomycota</taxon>
        <taxon>Pezizomycotina</taxon>
        <taxon>Leotiomycetes</taxon>
        <taxon>Helotiales</taxon>
        <taxon>Sclerotiniaceae</taxon>
        <taxon>Sclerotinia</taxon>
    </lineage>
</organism>
<reference evidence="2" key="1">
    <citation type="journal article" date="2011" name="PLoS Genet.">
        <title>Genomic analysis of the necrotrophic fungal pathogens Sclerotinia sclerotiorum and Botrytis cinerea.</title>
        <authorList>
            <person name="Amselem J."/>
            <person name="Cuomo C.A."/>
            <person name="van Kan J.A."/>
            <person name="Viaud M."/>
            <person name="Benito E.P."/>
            <person name="Couloux A."/>
            <person name="Coutinho P.M."/>
            <person name="de Vries R.P."/>
            <person name="Dyer P.S."/>
            <person name="Fillinger S."/>
            <person name="Fournier E."/>
            <person name="Gout L."/>
            <person name="Hahn M."/>
            <person name="Kohn L."/>
            <person name="Lapalu N."/>
            <person name="Plummer K.M."/>
            <person name="Pradier J.M."/>
            <person name="Quevillon E."/>
            <person name="Sharon A."/>
            <person name="Simon A."/>
            <person name="ten Have A."/>
            <person name="Tudzynski B."/>
            <person name="Tudzynski P."/>
            <person name="Wincker P."/>
            <person name="Andrew M."/>
            <person name="Anthouard V."/>
            <person name="Beever R.E."/>
            <person name="Beffa R."/>
            <person name="Benoit I."/>
            <person name="Bouzid O."/>
            <person name="Brault B."/>
            <person name="Chen Z."/>
            <person name="Choquer M."/>
            <person name="Collemare J."/>
            <person name="Cotton P."/>
            <person name="Danchin E.G."/>
            <person name="Da Silva C."/>
            <person name="Gautier A."/>
            <person name="Giraud C."/>
            <person name="Giraud T."/>
            <person name="Gonzalez C."/>
            <person name="Grossetete S."/>
            <person name="Guldener U."/>
            <person name="Henrissat B."/>
            <person name="Howlett B.J."/>
            <person name="Kodira C."/>
            <person name="Kretschmer M."/>
            <person name="Lappartient A."/>
            <person name="Leroch M."/>
            <person name="Levis C."/>
            <person name="Mauceli E."/>
            <person name="Neuveglise C."/>
            <person name="Oeser B."/>
            <person name="Pearson M."/>
            <person name="Poulain J."/>
            <person name="Poussereau N."/>
            <person name="Quesneville H."/>
            <person name="Rascle C."/>
            <person name="Schumacher J."/>
            <person name="Segurens B."/>
            <person name="Sexton A."/>
            <person name="Silva E."/>
            <person name="Sirven C."/>
            <person name="Soanes D.M."/>
            <person name="Talbot N.J."/>
            <person name="Templeton M."/>
            <person name="Yandava C."/>
            <person name="Yarden O."/>
            <person name="Zeng Q."/>
            <person name="Rollins J.A."/>
            <person name="Lebrun M.H."/>
            <person name="Dickman M."/>
        </authorList>
    </citation>
    <scope>NUCLEOTIDE SEQUENCE [LARGE SCALE GENOMIC DNA]</scope>
    <source>
        <strain evidence="2">ATCC 18683 / 1980 / Ss-1</strain>
    </source>
</reference>
<sequence length="57" mass="6412">MAAAECNDSRLRQHEIVKVGYRTSEDGIGRVTPPTNSVMMVRFCDSWRQGRTLNLSA</sequence>
<dbReference type="RefSeq" id="XP_001589018.1">
    <property type="nucleotide sequence ID" value="XM_001588968.1"/>
</dbReference>
<dbReference type="Proteomes" id="UP000001312">
    <property type="component" value="Unassembled WGS sequence"/>
</dbReference>
<dbReference type="KEGG" id="ssl:SS1G_09651"/>
<evidence type="ECO:0000313" key="2">
    <source>
        <dbReference type="Proteomes" id="UP000001312"/>
    </source>
</evidence>
<dbReference type="GeneID" id="5485094"/>
<accession>A7EWE2</accession>
<dbReference type="AlphaFoldDB" id="A7EWE2"/>
<proteinExistence type="predicted"/>
<evidence type="ECO:0000313" key="1">
    <source>
        <dbReference type="EMBL" id="EDN93784.1"/>
    </source>
</evidence>
<protein>
    <submittedName>
        <fullName evidence="1">Uncharacterized protein</fullName>
    </submittedName>
</protein>